<protein>
    <submittedName>
        <fullName evidence="8">Response regulator containing a CheY-like receiver domain and an HTH DNA-binding domain</fullName>
    </submittedName>
</protein>
<comment type="caution">
    <text evidence="8">The sequence shown here is derived from an EMBL/GenBank/DDBJ whole genome shotgun (WGS) entry which is preliminary data.</text>
</comment>
<accession>A0A2N3IIU1</accession>
<dbReference type="RefSeq" id="WP_101358106.1">
    <property type="nucleotide sequence ID" value="NZ_NKXO01000010.1"/>
</dbReference>
<dbReference type="SMART" id="SM00448">
    <property type="entry name" value="REC"/>
    <property type="match status" value="1"/>
</dbReference>
<name>A0A2N3IIU1_9BACT</name>
<organism evidence="8 9">
    <name type="scientific">Raineya orbicola</name>
    <dbReference type="NCBI Taxonomy" id="2016530"/>
    <lineage>
        <taxon>Bacteria</taxon>
        <taxon>Pseudomonadati</taxon>
        <taxon>Bacteroidota</taxon>
        <taxon>Cytophagia</taxon>
        <taxon>Cytophagales</taxon>
        <taxon>Raineyaceae</taxon>
        <taxon>Raineya</taxon>
    </lineage>
</organism>
<dbReference type="PROSITE" id="PS00622">
    <property type="entry name" value="HTH_LUXR_1"/>
    <property type="match status" value="1"/>
</dbReference>
<keyword evidence="1 5" id="KW-0597">Phosphoprotein</keyword>
<feature type="domain" description="Response regulatory" evidence="7">
    <location>
        <begin position="4"/>
        <end position="124"/>
    </location>
</feature>
<dbReference type="PANTHER" id="PTHR43214:SF24">
    <property type="entry name" value="TRANSCRIPTIONAL REGULATORY PROTEIN NARL-RELATED"/>
    <property type="match status" value="1"/>
</dbReference>
<dbReference type="InterPro" id="IPR001789">
    <property type="entry name" value="Sig_transdc_resp-reg_receiver"/>
</dbReference>
<dbReference type="InterPro" id="IPR058245">
    <property type="entry name" value="NreC/VraR/RcsB-like_REC"/>
</dbReference>
<evidence type="ECO:0000256" key="4">
    <source>
        <dbReference type="ARBA" id="ARBA00023163"/>
    </source>
</evidence>
<dbReference type="InterPro" id="IPR039420">
    <property type="entry name" value="WalR-like"/>
</dbReference>
<proteinExistence type="predicted"/>
<dbReference type="Gene3D" id="3.40.50.2300">
    <property type="match status" value="1"/>
</dbReference>
<keyword evidence="2" id="KW-0805">Transcription regulation</keyword>
<evidence type="ECO:0000256" key="5">
    <source>
        <dbReference type="PROSITE-ProRule" id="PRU00169"/>
    </source>
</evidence>
<dbReference type="CDD" id="cd17535">
    <property type="entry name" value="REC_NarL-like"/>
    <property type="match status" value="1"/>
</dbReference>
<evidence type="ECO:0000259" key="7">
    <source>
        <dbReference type="PROSITE" id="PS50110"/>
    </source>
</evidence>
<evidence type="ECO:0000256" key="1">
    <source>
        <dbReference type="ARBA" id="ARBA00022553"/>
    </source>
</evidence>
<dbReference type="GO" id="GO:0006355">
    <property type="term" value="P:regulation of DNA-templated transcription"/>
    <property type="evidence" value="ECO:0007669"/>
    <property type="project" value="InterPro"/>
</dbReference>
<feature type="domain" description="HTH luxR-type" evidence="6">
    <location>
        <begin position="153"/>
        <end position="218"/>
    </location>
</feature>
<evidence type="ECO:0000256" key="3">
    <source>
        <dbReference type="ARBA" id="ARBA00023125"/>
    </source>
</evidence>
<feature type="modified residue" description="4-aspartylphosphate" evidence="5">
    <location>
        <position position="59"/>
    </location>
</feature>
<dbReference type="InterPro" id="IPR000792">
    <property type="entry name" value="Tscrpt_reg_LuxR_C"/>
</dbReference>
<keyword evidence="3 8" id="KW-0238">DNA-binding</keyword>
<keyword evidence="4" id="KW-0804">Transcription</keyword>
<dbReference type="Proteomes" id="UP000233387">
    <property type="component" value="Unassembled WGS sequence"/>
</dbReference>
<dbReference type="Pfam" id="PF00072">
    <property type="entry name" value="Response_reg"/>
    <property type="match status" value="1"/>
</dbReference>
<dbReference type="InterPro" id="IPR011006">
    <property type="entry name" value="CheY-like_superfamily"/>
</dbReference>
<dbReference type="EMBL" id="NKXO01000010">
    <property type="protein sequence ID" value="PKQ70191.1"/>
    <property type="molecule type" value="Genomic_DNA"/>
</dbReference>
<dbReference type="InterPro" id="IPR016032">
    <property type="entry name" value="Sig_transdc_resp-reg_C-effctor"/>
</dbReference>
<evidence type="ECO:0000256" key="2">
    <source>
        <dbReference type="ARBA" id="ARBA00023015"/>
    </source>
</evidence>
<dbReference type="PRINTS" id="PR00038">
    <property type="entry name" value="HTHLUXR"/>
</dbReference>
<sequence>MPIRIAIVDDNYQLLDNLKERLQEFENLELIFVAFNGKDCLNQLEKLPVSRLPQVILMDIEMDKMNGIEATQQIKNRFSSVEVLMLTAFDDDEKIFEAIKAGASGYLLKDETKEKIYEAIEIVAGGGSLLSPSIARKALKFFSLLPSQKSTSQNPSDTPLTSREMEILKMVIEGITYAEIAEKLCISYGTVRTHVKNIFEKLQVHNKQEATKIAIRKKWFLSF</sequence>
<evidence type="ECO:0000313" key="8">
    <source>
        <dbReference type="EMBL" id="PKQ70191.1"/>
    </source>
</evidence>
<dbReference type="PROSITE" id="PS50043">
    <property type="entry name" value="HTH_LUXR_2"/>
    <property type="match status" value="1"/>
</dbReference>
<dbReference type="SUPFAM" id="SSF52172">
    <property type="entry name" value="CheY-like"/>
    <property type="match status" value="1"/>
</dbReference>
<dbReference type="OrthoDB" id="9797341at2"/>
<evidence type="ECO:0000259" key="6">
    <source>
        <dbReference type="PROSITE" id="PS50043"/>
    </source>
</evidence>
<dbReference type="SUPFAM" id="SSF46894">
    <property type="entry name" value="C-terminal effector domain of the bipartite response regulators"/>
    <property type="match status" value="1"/>
</dbReference>
<dbReference type="PROSITE" id="PS50110">
    <property type="entry name" value="RESPONSE_REGULATORY"/>
    <property type="match status" value="1"/>
</dbReference>
<dbReference type="AlphaFoldDB" id="A0A2N3IIU1"/>
<keyword evidence="9" id="KW-1185">Reference proteome</keyword>
<gene>
    <name evidence="8" type="ORF">Rain11_0851</name>
</gene>
<dbReference type="SMART" id="SM00421">
    <property type="entry name" value="HTH_LUXR"/>
    <property type="match status" value="1"/>
</dbReference>
<dbReference type="PANTHER" id="PTHR43214">
    <property type="entry name" value="TWO-COMPONENT RESPONSE REGULATOR"/>
    <property type="match status" value="1"/>
</dbReference>
<dbReference type="CDD" id="cd06170">
    <property type="entry name" value="LuxR_C_like"/>
    <property type="match status" value="1"/>
</dbReference>
<dbReference type="Pfam" id="PF00196">
    <property type="entry name" value="GerE"/>
    <property type="match status" value="1"/>
</dbReference>
<dbReference type="GO" id="GO:0000160">
    <property type="term" value="P:phosphorelay signal transduction system"/>
    <property type="evidence" value="ECO:0007669"/>
    <property type="project" value="InterPro"/>
</dbReference>
<evidence type="ECO:0000313" key="9">
    <source>
        <dbReference type="Proteomes" id="UP000233387"/>
    </source>
</evidence>
<reference evidence="8 9" key="1">
    <citation type="submission" date="2017-06" db="EMBL/GenBank/DDBJ databases">
        <title>Raineya orbicola gen. nov., sp. nov. a slightly thermophilic bacterium of the phylum Bacteroidetes and the description of Raineyaceae fam. nov.</title>
        <authorList>
            <person name="Albuquerque L."/>
            <person name="Polonia A.R.M."/>
            <person name="Barroso C."/>
            <person name="Froufe H.J.C."/>
            <person name="Lage O."/>
            <person name="Lobo-Da-Cunha A."/>
            <person name="Egas C."/>
            <person name="Da Costa M.S."/>
        </authorList>
    </citation>
    <scope>NUCLEOTIDE SEQUENCE [LARGE SCALE GENOMIC DNA]</scope>
    <source>
        <strain evidence="8 9">SPSPC-11</strain>
    </source>
</reference>
<dbReference type="GO" id="GO:0003677">
    <property type="term" value="F:DNA binding"/>
    <property type="evidence" value="ECO:0007669"/>
    <property type="project" value="UniProtKB-KW"/>
</dbReference>